<protein>
    <submittedName>
        <fullName evidence="1">Uncharacterized protein</fullName>
    </submittedName>
</protein>
<reference evidence="1" key="1">
    <citation type="submission" date="2023-11" db="EMBL/GenBank/DDBJ databases">
        <authorList>
            <person name="Poullet M."/>
        </authorList>
    </citation>
    <scope>NUCLEOTIDE SEQUENCE</scope>
    <source>
        <strain evidence="1">E1834</strain>
    </source>
</reference>
<dbReference type="Proteomes" id="UP001497535">
    <property type="component" value="Unassembled WGS sequence"/>
</dbReference>
<evidence type="ECO:0000313" key="2">
    <source>
        <dbReference type="Proteomes" id="UP001497535"/>
    </source>
</evidence>
<evidence type="ECO:0000313" key="1">
    <source>
        <dbReference type="EMBL" id="CAK5089297.1"/>
    </source>
</evidence>
<name>A0ACB1ACQ3_MELEN</name>
<keyword evidence="2" id="KW-1185">Reference proteome</keyword>
<sequence>MQMLALTEGAFLKHLEMALLTTSGTKDFRILANKQLSGYLIALWIAENQSAKDLLNPSCFVGLFGF</sequence>
<proteinExistence type="predicted"/>
<accession>A0ACB1ACQ3</accession>
<gene>
    <name evidence="1" type="ORF">MENTE1834_LOCUS37002</name>
</gene>
<comment type="caution">
    <text evidence="1">The sequence shown here is derived from an EMBL/GenBank/DDBJ whole genome shotgun (WGS) entry which is preliminary data.</text>
</comment>
<organism evidence="1 2">
    <name type="scientific">Meloidogyne enterolobii</name>
    <name type="common">Root-knot nematode worm</name>
    <name type="synonym">Meloidogyne mayaguensis</name>
    <dbReference type="NCBI Taxonomy" id="390850"/>
    <lineage>
        <taxon>Eukaryota</taxon>
        <taxon>Metazoa</taxon>
        <taxon>Ecdysozoa</taxon>
        <taxon>Nematoda</taxon>
        <taxon>Chromadorea</taxon>
        <taxon>Rhabditida</taxon>
        <taxon>Tylenchina</taxon>
        <taxon>Tylenchomorpha</taxon>
        <taxon>Tylenchoidea</taxon>
        <taxon>Meloidogynidae</taxon>
        <taxon>Meloidogyninae</taxon>
        <taxon>Meloidogyne</taxon>
    </lineage>
</organism>
<dbReference type="EMBL" id="CAVMJV010000076">
    <property type="protein sequence ID" value="CAK5089297.1"/>
    <property type="molecule type" value="Genomic_DNA"/>
</dbReference>